<name>A0A3E1HFY9_9MYCO</name>
<dbReference type="Proteomes" id="UP000258522">
    <property type="component" value="Unassembled WGS sequence"/>
</dbReference>
<evidence type="ECO:0000313" key="3">
    <source>
        <dbReference type="Proteomes" id="UP000258522"/>
    </source>
</evidence>
<feature type="transmembrane region" description="Helical" evidence="1">
    <location>
        <begin position="36"/>
        <end position="59"/>
    </location>
</feature>
<keyword evidence="1" id="KW-1133">Transmembrane helix</keyword>
<accession>A0A3E1HFY9</accession>
<dbReference type="RefSeq" id="WP_116540531.1">
    <property type="nucleotide sequence ID" value="NZ_QAYL01000018.1"/>
</dbReference>
<dbReference type="EMBL" id="QAYL01000018">
    <property type="protein sequence ID" value="RFD25174.1"/>
    <property type="molecule type" value="Genomic_DNA"/>
</dbReference>
<evidence type="ECO:0000256" key="1">
    <source>
        <dbReference type="SAM" id="Phobius"/>
    </source>
</evidence>
<sequence length="65" mass="6710">MGIFIHTGITTGCLDSADKKPVTVGTFIKPRNLSSVMVTGPLLLVATAILALACVIPAVPLEFVS</sequence>
<reference evidence="2 3" key="1">
    <citation type="submission" date="2018-07" db="EMBL/GenBank/DDBJ databases">
        <title>Whole genome sequence of Mycobacterium uberis.</title>
        <authorList>
            <person name="Benjak A."/>
        </authorList>
    </citation>
    <scope>NUCLEOTIDE SEQUENCE [LARGE SCALE GENOMIC DNA]</scope>
    <source>
        <strain evidence="2 3">Jura</strain>
    </source>
</reference>
<keyword evidence="1" id="KW-0472">Membrane</keyword>
<proteinExistence type="predicted"/>
<keyword evidence="3" id="KW-1185">Reference proteome</keyword>
<protein>
    <submittedName>
        <fullName evidence="2">Uncharacterized protein</fullName>
    </submittedName>
</protein>
<keyword evidence="1" id="KW-0812">Transmembrane</keyword>
<evidence type="ECO:0000313" key="2">
    <source>
        <dbReference type="EMBL" id="RFD25174.1"/>
    </source>
</evidence>
<comment type="caution">
    <text evidence="2">The sequence shown here is derived from an EMBL/GenBank/DDBJ whole genome shotgun (WGS) entry which is preliminary data.</text>
</comment>
<dbReference type="AlphaFoldDB" id="A0A3E1HFY9"/>
<organism evidence="2 3">
    <name type="scientific">Mycobacterium uberis</name>
    <dbReference type="NCBI Taxonomy" id="2162698"/>
    <lineage>
        <taxon>Bacteria</taxon>
        <taxon>Bacillati</taxon>
        <taxon>Actinomycetota</taxon>
        <taxon>Actinomycetes</taxon>
        <taxon>Mycobacteriales</taxon>
        <taxon>Mycobacteriaceae</taxon>
        <taxon>Mycobacterium</taxon>
    </lineage>
</organism>
<dbReference type="OrthoDB" id="4829830at2"/>
<gene>
    <name evidence="2" type="ORF">MUBE_10910</name>
</gene>